<feature type="transmembrane region" description="Helical" evidence="7">
    <location>
        <begin position="132"/>
        <end position="150"/>
    </location>
</feature>
<dbReference type="AlphaFoldDB" id="A0A2M7H421"/>
<proteinExistence type="inferred from homology"/>
<dbReference type="PANTHER" id="PTHR30566:SF25">
    <property type="entry name" value="INNER MEMBRANE PROTEIN"/>
    <property type="match status" value="1"/>
</dbReference>
<name>A0A2M7H421_9BACT</name>
<feature type="transmembrane region" description="Helical" evidence="7">
    <location>
        <begin position="20"/>
        <end position="37"/>
    </location>
</feature>
<dbReference type="SUPFAM" id="SSF82861">
    <property type="entry name" value="Mechanosensitive channel protein MscS (YggB), transmembrane region"/>
    <property type="match status" value="1"/>
</dbReference>
<dbReference type="InterPro" id="IPR010920">
    <property type="entry name" value="LSM_dom_sf"/>
</dbReference>
<gene>
    <name evidence="10" type="ORF">COW24_02600</name>
</gene>
<comment type="caution">
    <text evidence="10">The sequence shown here is derived from an EMBL/GenBank/DDBJ whole genome shotgun (WGS) entry which is preliminary data.</text>
</comment>
<accession>A0A2M7H421</accession>
<feature type="domain" description="Mechanosensitive ion channel transmembrane helices 2/3" evidence="9">
    <location>
        <begin position="135"/>
        <end position="172"/>
    </location>
</feature>
<comment type="subcellular location">
    <subcellularLocation>
        <location evidence="1">Cell membrane</location>
        <topology evidence="1">Multi-pass membrane protein</topology>
    </subcellularLocation>
</comment>
<dbReference type="Pfam" id="PF00924">
    <property type="entry name" value="MS_channel_2nd"/>
    <property type="match status" value="1"/>
</dbReference>
<dbReference type="InterPro" id="IPR011014">
    <property type="entry name" value="MscS_channel_TM-2"/>
</dbReference>
<dbReference type="GO" id="GO:0005886">
    <property type="term" value="C:plasma membrane"/>
    <property type="evidence" value="ECO:0007669"/>
    <property type="project" value="UniProtKB-SubCell"/>
</dbReference>
<dbReference type="GO" id="GO:0055085">
    <property type="term" value="P:transmembrane transport"/>
    <property type="evidence" value="ECO:0007669"/>
    <property type="project" value="InterPro"/>
</dbReference>
<dbReference type="InterPro" id="IPR023408">
    <property type="entry name" value="MscS_beta-dom_sf"/>
</dbReference>
<keyword evidence="6 7" id="KW-0472">Membrane</keyword>
<feature type="domain" description="Mechanosensitive ion channel MscS" evidence="8">
    <location>
        <begin position="174"/>
        <end position="239"/>
    </location>
</feature>
<evidence type="ECO:0000256" key="4">
    <source>
        <dbReference type="ARBA" id="ARBA00022692"/>
    </source>
</evidence>
<dbReference type="Pfam" id="PF21088">
    <property type="entry name" value="MS_channel_1st"/>
    <property type="match status" value="1"/>
</dbReference>
<evidence type="ECO:0000256" key="1">
    <source>
        <dbReference type="ARBA" id="ARBA00004651"/>
    </source>
</evidence>
<dbReference type="Gene3D" id="3.30.70.100">
    <property type="match status" value="1"/>
</dbReference>
<evidence type="ECO:0008006" key="12">
    <source>
        <dbReference type="Google" id="ProtNLM"/>
    </source>
</evidence>
<feature type="transmembrane region" description="Helical" evidence="7">
    <location>
        <begin position="89"/>
        <end position="111"/>
    </location>
</feature>
<dbReference type="Gene3D" id="2.30.30.60">
    <property type="match status" value="1"/>
</dbReference>
<dbReference type="EMBL" id="PFGC01000033">
    <property type="protein sequence ID" value="PIW36978.1"/>
    <property type="molecule type" value="Genomic_DNA"/>
</dbReference>
<evidence type="ECO:0000256" key="2">
    <source>
        <dbReference type="ARBA" id="ARBA00008017"/>
    </source>
</evidence>
<keyword evidence="4 7" id="KW-0812">Transmembrane</keyword>
<keyword evidence="3" id="KW-1003">Cell membrane</keyword>
<dbReference type="InterPro" id="IPR006685">
    <property type="entry name" value="MscS_channel_2nd"/>
</dbReference>
<evidence type="ECO:0000259" key="9">
    <source>
        <dbReference type="Pfam" id="PF21088"/>
    </source>
</evidence>
<keyword evidence="5 7" id="KW-1133">Transmembrane helix</keyword>
<feature type="transmembrane region" description="Helical" evidence="7">
    <location>
        <begin position="156"/>
        <end position="175"/>
    </location>
</feature>
<evidence type="ECO:0000313" key="11">
    <source>
        <dbReference type="Proteomes" id="UP000230292"/>
    </source>
</evidence>
<dbReference type="InterPro" id="IPR049142">
    <property type="entry name" value="MS_channel_1st"/>
</dbReference>
<dbReference type="InterPro" id="IPR011066">
    <property type="entry name" value="MscS_channel_C_sf"/>
</dbReference>
<dbReference type="PANTHER" id="PTHR30566">
    <property type="entry name" value="YNAI-RELATED MECHANOSENSITIVE ION CHANNEL"/>
    <property type="match status" value="1"/>
</dbReference>
<evidence type="ECO:0000256" key="3">
    <source>
        <dbReference type="ARBA" id="ARBA00022475"/>
    </source>
</evidence>
<sequence>MIQEVINQIVNLILNHIEALIIFISVGLIFYFIKILLIQRLDRLSKKTSSQLDDMVVEIVRELRWPTLVVIAYIIASTATNGWAFTMPIWLRILLIAIITYQVAKVSNVVFRYSKNRSGVGNSGIIDGFSSIIGLVIYGIGCLVILTSLGYNVTSIVAGLGVGGIAIAFAMQSILSDIFSSLSIYFDQPFKVGDFIVVGSNQGTVKRIGLKTTRLKSLSGEMIIVANKDLTNSTLKNYRGLKTRRITEHLTFTTQTPNNKLERLQVDLPASLDAIPGVSFIRFHFSSFGASGLEHVLVYEINADSFEQYTATKNIVNLILKRHFEKKKIDLAYPTQTVFVKK</sequence>
<protein>
    <recommendedName>
        <fullName evidence="12">Mechanosensitive ion channel protein MscS</fullName>
    </recommendedName>
</protein>
<dbReference type="SUPFAM" id="SSF50182">
    <property type="entry name" value="Sm-like ribonucleoproteins"/>
    <property type="match status" value="1"/>
</dbReference>
<evidence type="ECO:0000259" key="8">
    <source>
        <dbReference type="Pfam" id="PF00924"/>
    </source>
</evidence>
<reference evidence="10 11" key="1">
    <citation type="submission" date="2017-09" db="EMBL/GenBank/DDBJ databases">
        <title>Depth-based differentiation of microbial function through sediment-hosted aquifers and enrichment of novel symbionts in the deep terrestrial subsurface.</title>
        <authorList>
            <person name="Probst A.J."/>
            <person name="Ladd B."/>
            <person name="Jarett J.K."/>
            <person name="Geller-Mcgrath D.E."/>
            <person name="Sieber C.M."/>
            <person name="Emerson J.B."/>
            <person name="Anantharaman K."/>
            <person name="Thomas B.C."/>
            <person name="Malmstrom R."/>
            <person name="Stieglmeier M."/>
            <person name="Klingl A."/>
            <person name="Woyke T."/>
            <person name="Ryan C.M."/>
            <person name="Banfield J.F."/>
        </authorList>
    </citation>
    <scope>NUCLEOTIDE SEQUENCE [LARGE SCALE GENOMIC DNA]</scope>
    <source>
        <strain evidence="10">CG15_BIG_FIL_POST_REV_8_21_14_020_45_12</strain>
    </source>
</reference>
<evidence type="ECO:0000256" key="6">
    <source>
        <dbReference type="ARBA" id="ARBA00023136"/>
    </source>
</evidence>
<dbReference type="Gene3D" id="1.10.287.1260">
    <property type="match status" value="1"/>
</dbReference>
<evidence type="ECO:0000313" key="10">
    <source>
        <dbReference type="EMBL" id="PIW36978.1"/>
    </source>
</evidence>
<comment type="similarity">
    <text evidence="2">Belongs to the MscS (TC 1.A.23) family.</text>
</comment>
<evidence type="ECO:0000256" key="5">
    <source>
        <dbReference type="ARBA" id="ARBA00022989"/>
    </source>
</evidence>
<organism evidence="10 11">
    <name type="scientific">Candidatus Kerfeldbacteria bacterium CG15_BIG_FIL_POST_REV_8_21_14_020_45_12</name>
    <dbReference type="NCBI Taxonomy" id="2014247"/>
    <lineage>
        <taxon>Bacteria</taxon>
        <taxon>Candidatus Kerfeldiibacteriota</taxon>
    </lineage>
</organism>
<evidence type="ECO:0000256" key="7">
    <source>
        <dbReference type="SAM" id="Phobius"/>
    </source>
</evidence>
<dbReference type="Proteomes" id="UP000230292">
    <property type="component" value="Unassembled WGS sequence"/>
</dbReference>
<dbReference type="SUPFAM" id="SSF82689">
    <property type="entry name" value="Mechanosensitive channel protein MscS (YggB), C-terminal domain"/>
    <property type="match status" value="1"/>
</dbReference>